<dbReference type="AlphaFoldDB" id="A0AAV4TYJ2"/>
<reference evidence="1 2" key="1">
    <citation type="submission" date="2021-06" db="EMBL/GenBank/DDBJ databases">
        <title>Caerostris darwini draft genome.</title>
        <authorList>
            <person name="Kono N."/>
            <person name="Arakawa K."/>
        </authorList>
    </citation>
    <scope>NUCLEOTIDE SEQUENCE [LARGE SCALE GENOMIC DNA]</scope>
</reference>
<evidence type="ECO:0000313" key="1">
    <source>
        <dbReference type="EMBL" id="GIY50037.1"/>
    </source>
</evidence>
<name>A0AAV4TYJ2_9ARAC</name>
<protein>
    <submittedName>
        <fullName evidence="1">Uncharacterized protein</fullName>
    </submittedName>
</protein>
<dbReference type="Proteomes" id="UP001054837">
    <property type="component" value="Unassembled WGS sequence"/>
</dbReference>
<gene>
    <name evidence="1" type="ORF">CDAR_597451</name>
</gene>
<sequence>MKTISNQPNSCSKTCSRSFKDYDIHERSINCCWKSNLHTCNIYGCSCNCHYCAQKTWIAPGYHAPLDWASTLAYMNEMYSSNPEGHG</sequence>
<comment type="caution">
    <text evidence="1">The sequence shown here is derived from an EMBL/GenBank/DDBJ whole genome shotgun (WGS) entry which is preliminary data.</text>
</comment>
<proteinExistence type="predicted"/>
<dbReference type="EMBL" id="BPLQ01010336">
    <property type="protein sequence ID" value="GIY50037.1"/>
    <property type="molecule type" value="Genomic_DNA"/>
</dbReference>
<accession>A0AAV4TYJ2</accession>
<keyword evidence="2" id="KW-1185">Reference proteome</keyword>
<evidence type="ECO:0000313" key="2">
    <source>
        <dbReference type="Proteomes" id="UP001054837"/>
    </source>
</evidence>
<organism evidence="1 2">
    <name type="scientific">Caerostris darwini</name>
    <dbReference type="NCBI Taxonomy" id="1538125"/>
    <lineage>
        <taxon>Eukaryota</taxon>
        <taxon>Metazoa</taxon>
        <taxon>Ecdysozoa</taxon>
        <taxon>Arthropoda</taxon>
        <taxon>Chelicerata</taxon>
        <taxon>Arachnida</taxon>
        <taxon>Araneae</taxon>
        <taxon>Araneomorphae</taxon>
        <taxon>Entelegynae</taxon>
        <taxon>Araneoidea</taxon>
        <taxon>Araneidae</taxon>
        <taxon>Caerostris</taxon>
    </lineage>
</organism>